<accession>A0A2K8U8H8</accession>
<dbReference type="SUPFAM" id="SSF51905">
    <property type="entry name" value="FAD/NAD(P)-binding domain"/>
    <property type="match status" value="1"/>
</dbReference>
<dbReference type="AlphaFoldDB" id="A0A2K8U8H8"/>
<reference evidence="6 7" key="1">
    <citation type="submission" date="2017-03" db="EMBL/GenBank/DDBJ databases">
        <title>Complete genome sequence of Candidatus 'Thiodictyon syntrophicum' sp. nov. strain Cad16T, a photolithoautotroph purple sulfur bacterium isolated from an alpine meromictic lake.</title>
        <authorList>
            <person name="Luedin S.M."/>
            <person name="Pothier J.F."/>
            <person name="Danza F."/>
            <person name="Storelli N."/>
            <person name="Wittwer M."/>
            <person name="Tonolla M."/>
        </authorList>
    </citation>
    <scope>NUCLEOTIDE SEQUENCE [LARGE SCALE GENOMIC DNA]</scope>
    <source>
        <strain evidence="6 7">Cad16T</strain>
    </source>
</reference>
<comment type="similarity">
    <text evidence="2">Belongs to the FAD-dependent oxidoreductase family.</text>
</comment>
<dbReference type="PRINTS" id="PR00368">
    <property type="entry name" value="FADPNR"/>
</dbReference>
<name>A0A2K8U8H8_9GAMM</name>
<dbReference type="InterPro" id="IPR023753">
    <property type="entry name" value="FAD/NAD-binding_dom"/>
</dbReference>
<dbReference type="KEGG" id="tsy:THSYN_13370"/>
<dbReference type="InterPro" id="IPR036188">
    <property type="entry name" value="FAD/NAD-bd_sf"/>
</dbReference>
<dbReference type="EMBL" id="CP020370">
    <property type="protein sequence ID" value="AUB81854.1"/>
    <property type="molecule type" value="Genomic_DNA"/>
</dbReference>
<dbReference type="Gene3D" id="3.50.50.60">
    <property type="entry name" value="FAD/NAD(P)-binding domain"/>
    <property type="match status" value="2"/>
</dbReference>
<feature type="domain" description="FAD/NAD(P)-binding" evidence="5">
    <location>
        <begin position="2"/>
        <end position="236"/>
    </location>
</feature>
<evidence type="ECO:0000256" key="3">
    <source>
        <dbReference type="ARBA" id="ARBA00022630"/>
    </source>
</evidence>
<dbReference type="PRINTS" id="PR00411">
    <property type="entry name" value="PNDRDTASEI"/>
</dbReference>
<dbReference type="InterPro" id="IPR050260">
    <property type="entry name" value="FAD-bd_OxRdtase"/>
</dbReference>
<dbReference type="Proteomes" id="UP000232638">
    <property type="component" value="Chromosome"/>
</dbReference>
<dbReference type="Pfam" id="PF07992">
    <property type="entry name" value="Pyr_redox_2"/>
    <property type="match status" value="1"/>
</dbReference>
<dbReference type="PANTHER" id="PTHR43429">
    <property type="entry name" value="PYRIDINE NUCLEOTIDE-DISULFIDE OXIDOREDUCTASE DOMAIN-CONTAINING"/>
    <property type="match status" value="1"/>
</dbReference>
<dbReference type="PANTHER" id="PTHR43429:SF3">
    <property type="entry name" value="NITRITE REDUCTASE [NAD(P)H]"/>
    <property type="match status" value="1"/>
</dbReference>
<evidence type="ECO:0000256" key="2">
    <source>
        <dbReference type="ARBA" id="ARBA00006442"/>
    </source>
</evidence>
<proteinExistence type="inferred from homology"/>
<gene>
    <name evidence="6" type="ORF">THSYN_13370</name>
</gene>
<dbReference type="RefSeq" id="WP_100919608.1">
    <property type="nucleotide sequence ID" value="NZ_CP020370.1"/>
</dbReference>
<keyword evidence="3" id="KW-0285">Flavoprotein</keyword>
<organism evidence="6 7">
    <name type="scientific">Candidatus Thiodictyon syntrophicum</name>
    <dbReference type="NCBI Taxonomy" id="1166950"/>
    <lineage>
        <taxon>Bacteria</taxon>
        <taxon>Pseudomonadati</taxon>
        <taxon>Pseudomonadota</taxon>
        <taxon>Gammaproteobacteria</taxon>
        <taxon>Chromatiales</taxon>
        <taxon>Chromatiaceae</taxon>
        <taxon>Thiodictyon</taxon>
    </lineage>
</organism>
<comment type="cofactor">
    <cofactor evidence="1">
        <name>FAD</name>
        <dbReference type="ChEBI" id="CHEBI:57692"/>
    </cofactor>
</comment>
<evidence type="ECO:0000313" key="6">
    <source>
        <dbReference type="EMBL" id="AUB81854.1"/>
    </source>
</evidence>
<evidence type="ECO:0000256" key="4">
    <source>
        <dbReference type="ARBA" id="ARBA00022827"/>
    </source>
</evidence>
<evidence type="ECO:0000259" key="5">
    <source>
        <dbReference type="Pfam" id="PF07992"/>
    </source>
</evidence>
<evidence type="ECO:0000256" key="1">
    <source>
        <dbReference type="ARBA" id="ARBA00001974"/>
    </source>
</evidence>
<dbReference type="OrthoDB" id="9808980at2"/>
<evidence type="ECO:0000313" key="7">
    <source>
        <dbReference type="Proteomes" id="UP000232638"/>
    </source>
</evidence>
<sequence length="274" mass="28830">MRLLILGAGPAGLAVAERLRELERLAGAGASACDIEMVSDEDHPPYSPPALADHFLTGRESTLFWKGRDALERLGVTHRRGQAVRAVHPGERRVTLADGTSLAYDSLVIATGSRLYAPLPGADLPGLCNFKSLTAARALVERVRRGEARRALVVGAGFIGVEVALVLRALGLAVTLVERDWVMSSTLEPETADLVRAALCARGIRVLDGQAAAAFEGAGHVEAVRLATGEPLTADLYGALMLKGADVRAYGMRLLDPGFGAGSMAFEALRGRGA</sequence>
<keyword evidence="4" id="KW-0274">FAD</keyword>
<keyword evidence="7" id="KW-1185">Reference proteome</keyword>
<protein>
    <recommendedName>
        <fullName evidence="5">FAD/NAD(P)-binding domain-containing protein</fullName>
    </recommendedName>
</protein>
<dbReference type="GO" id="GO:0016491">
    <property type="term" value="F:oxidoreductase activity"/>
    <property type="evidence" value="ECO:0007669"/>
    <property type="project" value="InterPro"/>
</dbReference>